<dbReference type="EMBL" id="JAECZO010000187">
    <property type="protein sequence ID" value="KAK7198904.1"/>
    <property type="molecule type" value="Genomic_DNA"/>
</dbReference>
<dbReference type="Proteomes" id="UP001430356">
    <property type="component" value="Unassembled WGS sequence"/>
</dbReference>
<reference evidence="2 3" key="1">
    <citation type="journal article" date="2021" name="MBio">
        <title>A New Model Trypanosomatid, Novymonas esmeraldas: Genomic Perception of Its 'Candidatus Pandoraea novymonadis' Endosymbiont.</title>
        <authorList>
            <person name="Zakharova A."/>
            <person name="Saura A."/>
            <person name="Butenko A."/>
            <person name="Podesvova L."/>
            <person name="Warmusova S."/>
            <person name="Kostygov A.Y."/>
            <person name="Nenarokova A."/>
            <person name="Lukes J."/>
            <person name="Opperdoes F.R."/>
            <person name="Yurchenko V."/>
        </authorList>
    </citation>
    <scope>NUCLEOTIDE SEQUENCE [LARGE SCALE GENOMIC DNA]</scope>
    <source>
        <strain evidence="2 3">E262AT.01</strain>
    </source>
</reference>
<sequence>MRGSGDGTVDVAVRRCRAWSAPAAPLSHICGSHSGAPASGSAGAPVDTHTTRALPVAIYRLFPTRTVFTVVDIPFTPAPAPECNGARHTPVSSRDETDRHNALHDELEAAKNQICLLSTASAQSFQSYSALEAENAELRDANRRLREMNEELKSRLAQRNEEVKEQLQHIGDLELKLKELSGYGAAVHHTEGKAVNGSAR</sequence>
<organism evidence="2 3">
    <name type="scientific">Novymonas esmeraldas</name>
    <dbReference type="NCBI Taxonomy" id="1808958"/>
    <lineage>
        <taxon>Eukaryota</taxon>
        <taxon>Discoba</taxon>
        <taxon>Euglenozoa</taxon>
        <taxon>Kinetoplastea</taxon>
        <taxon>Metakinetoplastina</taxon>
        <taxon>Trypanosomatida</taxon>
        <taxon>Trypanosomatidae</taxon>
        <taxon>Novymonas</taxon>
    </lineage>
</organism>
<feature type="coiled-coil region" evidence="1">
    <location>
        <begin position="93"/>
        <end position="169"/>
    </location>
</feature>
<evidence type="ECO:0000313" key="2">
    <source>
        <dbReference type="EMBL" id="KAK7198904.1"/>
    </source>
</evidence>
<dbReference type="AlphaFoldDB" id="A0AAW0F006"/>
<evidence type="ECO:0000313" key="3">
    <source>
        <dbReference type="Proteomes" id="UP001430356"/>
    </source>
</evidence>
<name>A0AAW0F006_9TRYP</name>
<accession>A0AAW0F006</accession>
<keyword evidence="1" id="KW-0175">Coiled coil</keyword>
<gene>
    <name evidence="2" type="ORF">NESM_000857000</name>
</gene>
<comment type="caution">
    <text evidence="2">The sequence shown here is derived from an EMBL/GenBank/DDBJ whole genome shotgun (WGS) entry which is preliminary data.</text>
</comment>
<evidence type="ECO:0000256" key="1">
    <source>
        <dbReference type="SAM" id="Coils"/>
    </source>
</evidence>
<keyword evidence="3" id="KW-1185">Reference proteome</keyword>
<proteinExistence type="predicted"/>
<protein>
    <submittedName>
        <fullName evidence="2">Uncharacterized protein</fullName>
    </submittedName>
</protein>